<gene>
    <name evidence="3" type="ORF">PCOS0759_LOCUS2255</name>
</gene>
<evidence type="ECO:0000256" key="2">
    <source>
        <dbReference type="SAM" id="SignalP"/>
    </source>
</evidence>
<name>A0A7S1KN90_9EUKA</name>
<reference evidence="3" key="1">
    <citation type="submission" date="2021-01" db="EMBL/GenBank/DDBJ databases">
        <authorList>
            <person name="Corre E."/>
            <person name="Pelletier E."/>
            <person name="Niang G."/>
            <person name="Scheremetjew M."/>
            <person name="Finn R."/>
            <person name="Kale V."/>
            <person name="Holt S."/>
            <person name="Cochrane G."/>
            <person name="Meng A."/>
            <person name="Brown T."/>
            <person name="Cohen L."/>
        </authorList>
    </citation>
    <scope>NUCLEOTIDE SEQUENCE</scope>
    <source>
        <strain evidence="3">WS</strain>
    </source>
</reference>
<feature type="coiled-coil region" evidence="1">
    <location>
        <begin position="339"/>
        <end position="373"/>
    </location>
</feature>
<feature type="chain" id="PRO_5030691236" evidence="2">
    <location>
        <begin position="29"/>
        <end position="538"/>
    </location>
</feature>
<accession>A0A7S1KN90</accession>
<feature type="coiled-coil region" evidence="1">
    <location>
        <begin position="184"/>
        <end position="232"/>
    </location>
</feature>
<proteinExistence type="predicted"/>
<feature type="signal peptide" evidence="2">
    <location>
        <begin position="1"/>
        <end position="28"/>
    </location>
</feature>
<protein>
    <submittedName>
        <fullName evidence="3">Uncharacterized protein</fullName>
    </submittedName>
</protein>
<keyword evidence="2" id="KW-0732">Signal</keyword>
<feature type="coiled-coil region" evidence="1">
    <location>
        <begin position="73"/>
        <end position="110"/>
    </location>
</feature>
<keyword evidence="1" id="KW-0175">Coiled coil</keyword>
<evidence type="ECO:0000313" key="3">
    <source>
        <dbReference type="EMBL" id="CAD9079023.1"/>
    </source>
</evidence>
<organism evidence="3">
    <name type="scientific">Percolomonas cosmopolitus</name>
    <dbReference type="NCBI Taxonomy" id="63605"/>
    <lineage>
        <taxon>Eukaryota</taxon>
        <taxon>Discoba</taxon>
        <taxon>Heterolobosea</taxon>
        <taxon>Tetramitia</taxon>
        <taxon>Eutetramitia</taxon>
        <taxon>Percolomonadidae</taxon>
        <taxon>Percolomonas</taxon>
    </lineage>
</organism>
<sequence length="538" mass="61141">MNSTIPGSRMLLVCMLVFIFVCVSFVHGDTSRQQIDEIYSNIVAMRQHVQLHYKNHELRQSHKSCLNDVDALKARLSAQLKTQEHINADLEKLSQDIDAHQEAIDELSKTYKDEHALWLKQKKPEENDINEQIAAIEAIKRMALQLSQKNPKHKPVVDKIIVILDDILKHLRQRFQDLQDSPVLERLNHKIQNAKERLVHLNKILASTKTALANANELIASLRARINDMTTVCTGIGTKLTKALAALEKDLKMLQRIVTLIDKLRDEQDAAPTPSTDQEAHQALDYGKIESLIKELTDIINKEFLALENPKPTCDQEKEKLNAFIHEKTNNEKDTAKELAALQSQLGTKEQDIASLIAQYAALEGQLKAVTAECEILGQNMVKDKDLLDEIAAIAQIMQLVHDLNTKKDISDETSTKMTTLLQRIKDELLALIEAKLKKAQDSYAQCKVHRGDLMIKFEKEGKELHNLRVVFEDLQQKIKESDQMLKMIREDKKSLVDLLSSSTQKCAAQQSAYDKLKAEHEEDLKILDTIVNMLKSK</sequence>
<evidence type="ECO:0000256" key="1">
    <source>
        <dbReference type="SAM" id="Coils"/>
    </source>
</evidence>
<dbReference type="AlphaFoldDB" id="A0A7S1KN90"/>
<dbReference type="EMBL" id="HBGD01002726">
    <property type="protein sequence ID" value="CAD9079023.1"/>
    <property type="molecule type" value="Transcribed_RNA"/>
</dbReference>